<dbReference type="EMBL" id="BMAR01000049">
    <property type="protein sequence ID" value="GFR51337.1"/>
    <property type="molecule type" value="Genomic_DNA"/>
</dbReference>
<evidence type="ECO:0000313" key="4">
    <source>
        <dbReference type="Proteomes" id="UP001054857"/>
    </source>
</evidence>
<keyword evidence="2" id="KW-1133">Transmembrane helix</keyword>
<name>A0AAD3HSK6_9CHLO</name>
<proteinExistence type="predicted"/>
<feature type="compositionally biased region" description="Low complexity" evidence="1">
    <location>
        <begin position="218"/>
        <end position="235"/>
    </location>
</feature>
<feature type="transmembrane region" description="Helical" evidence="2">
    <location>
        <begin position="69"/>
        <end position="89"/>
    </location>
</feature>
<keyword evidence="2" id="KW-0812">Transmembrane</keyword>
<feature type="non-terminal residue" evidence="3">
    <location>
        <position position="1"/>
    </location>
</feature>
<dbReference type="Proteomes" id="UP001054857">
    <property type="component" value="Unassembled WGS sequence"/>
</dbReference>
<comment type="caution">
    <text evidence="3">The sequence shown here is derived from an EMBL/GenBank/DDBJ whole genome shotgun (WGS) entry which is preliminary data.</text>
</comment>
<dbReference type="AlphaFoldDB" id="A0AAD3HSK6"/>
<keyword evidence="2" id="KW-0472">Membrane</keyword>
<feature type="compositionally biased region" description="Polar residues" evidence="1">
    <location>
        <begin position="203"/>
        <end position="212"/>
    </location>
</feature>
<evidence type="ECO:0000256" key="2">
    <source>
        <dbReference type="SAM" id="Phobius"/>
    </source>
</evidence>
<gene>
    <name evidence="3" type="ORF">Agub_g13754</name>
</gene>
<feature type="non-terminal residue" evidence="3">
    <location>
        <position position="235"/>
    </location>
</feature>
<sequence length="235" mass="24870">AMLLLLTPSKYYAPGARHQGCLFVALAAMVTDKVPLKWQLPVSVLEWALIMTHMTLSDVLTHGSLQRPVHTALIVAACVVALPAVVMYGPERSTRQLRRRASAAAAAAAATAASSTCAVLSPPLLPTKWALRKQAWSGLGCPSSPFTAASSSDQAASPSPSSSLLPTSPDVLPDAAPVSPRPEPHASAQQQGESLHTAALPQHPQQQEQSLRLSDRALQQPQEHLLQKQQAPGRT</sequence>
<evidence type="ECO:0000313" key="3">
    <source>
        <dbReference type="EMBL" id="GFR51337.1"/>
    </source>
</evidence>
<reference evidence="3 4" key="1">
    <citation type="journal article" date="2021" name="Sci. Rep.">
        <title>Genome sequencing of the multicellular alga Astrephomene provides insights into convergent evolution of germ-soma differentiation.</title>
        <authorList>
            <person name="Yamashita S."/>
            <person name="Yamamoto K."/>
            <person name="Matsuzaki R."/>
            <person name="Suzuki S."/>
            <person name="Yamaguchi H."/>
            <person name="Hirooka S."/>
            <person name="Minakuchi Y."/>
            <person name="Miyagishima S."/>
            <person name="Kawachi M."/>
            <person name="Toyoda A."/>
            <person name="Nozaki H."/>
        </authorList>
    </citation>
    <scope>NUCLEOTIDE SEQUENCE [LARGE SCALE GENOMIC DNA]</scope>
    <source>
        <strain evidence="3 4">NIES-4017</strain>
    </source>
</reference>
<feature type="region of interest" description="Disordered" evidence="1">
    <location>
        <begin position="147"/>
        <end position="235"/>
    </location>
</feature>
<organism evidence="3 4">
    <name type="scientific">Astrephomene gubernaculifera</name>
    <dbReference type="NCBI Taxonomy" id="47775"/>
    <lineage>
        <taxon>Eukaryota</taxon>
        <taxon>Viridiplantae</taxon>
        <taxon>Chlorophyta</taxon>
        <taxon>core chlorophytes</taxon>
        <taxon>Chlorophyceae</taxon>
        <taxon>CS clade</taxon>
        <taxon>Chlamydomonadales</taxon>
        <taxon>Astrephomenaceae</taxon>
        <taxon>Astrephomene</taxon>
    </lineage>
</organism>
<evidence type="ECO:0000256" key="1">
    <source>
        <dbReference type="SAM" id="MobiDB-lite"/>
    </source>
</evidence>
<protein>
    <submittedName>
        <fullName evidence="3">Uncharacterized protein</fullName>
    </submittedName>
</protein>
<feature type="compositionally biased region" description="Low complexity" evidence="1">
    <location>
        <begin position="147"/>
        <end position="170"/>
    </location>
</feature>
<keyword evidence="4" id="KW-1185">Reference proteome</keyword>
<accession>A0AAD3HSK6</accession>